<dbReference type="PANTHER" id="PTHR10906">
    <property type="entry name" value="SECY/SEC61-ALPHA FAMILY MEMBER"/>
    <property type="match status" value="1"/>
</dbReference>
<dbReference type="GO" id="GO:0006605">
    <property type="term" value="P:protein targeting"/>
    <property type="evidence" value="ECO:0007669"/>
    <property type="project" value="UniProtKB-UniRule"/>
</dbReference>
<dbReference type="InterPro" id="IPR023201">
    <property type="entry name" value="SecY_dom_sf"/>
</dbReference>
<evidence type="ECO:0000256" key="8">
    <source>
        <dbReference type="HAMAP-Rule" id="MF_01466"/>
    </source>
</evidence>
<reference evidence="11 13" key="2">
    <citation type="submission" date="2018-06" db="EMBL/GenBank/DDBJ databases">
        <title>Mutators as drivers of adaptation in pathogenic bacteria and a risk factor for host jumps and vaccine escape.</title>
        <authorList>
            <person name="Barnes A.C."/>
            <person name="Silayeva O."/>
        </authorList>
    </citation>
    <scope>NUCLEOTIDE SEQUENCE [LARGE SCALE GENOMIC DNA]</scope>
    <source>
        <strain evidence="11 13">QMA0445</strain>
    </source>
</reference>
<evidence type="ECO:0000313" key="12">
    <source>
        <dbReference type="Proteomes" id="UP000025245"/>
    </source>
</evidence>
<feature type="transmembrane region" description="Helical" evidence="8">
    <location>
        <begin position="301"/>
        <end position="320"/>
    </location>
</feature>
<evidence type="ECO:0000256" key="4">
    <source>
        <dbReference type="ARBA" id="ARBA00022927"/>
    </source>
</evidence>
<feature type="transmembrane region" description="Helical" evidence="8">
    <location>
        <begin position="355"/>
        <end position="377"/>
    </location>
</feature>
<dbReference type="InterPro" id="IPR002208">
    <property type="entry name" value="SecY/SEC61-alpha"/>
</dbReference>
<dbReference type="Proteomes" id="UP000025245">
    <property type="component" value="Chromosome"/>
</dbReference>
<keyword evidence="1 8" id="KW-0813">Transport</keyword>
<dbReference type="STRING" id="1346.BMF34_02390"/>
<comment type="subcellular location">
    <subcellularLocation>
        <location evidence="8">Cell membrane</location>
        <topology evidence="8">Multi-pass membrane protein</topology>
    </subcellularLocation>
</comment>
<dbReference type="KEGG" id="sio:DW64_02245"/>
<evidence type="ECO:0000256" key="3">
    <source>
        <dbReference type="ARBA" id="ARBA00022692"/>
    </source>
</evidence>
<dbReference type="SMR" id="A0A1J0MXM6"/>
<gene>
    <name evidence="8 11" type="primary">secY2</name>
    <name evidence="11" type="ORF">DIY07_02425</name>
    <name evidence="10" type="ORF">DQ08_02260</name>
</gene>
<comment type="function">
    <text evidence="8">Part of the accessory SecA2/SecY2 system specifically required for export of possible cell wall proteins. The central subunit of a protein translocation channel.</text>
</comment>
<keyword evidence="7 8" id="KW-0472">Membrane</keyword>
<evidence type="ECO:0000313" key="11">
    <source>
        <dbReference type="EMBL" id="RLU58236.1"/>
    </source>
</evidence>
<dbReference type="OrthoDB" id="2055747at2"/>
<keyword evidence="4 8" id="KW-0653">Protein transport</keyword>
<dbReference type="GO" id="GO:0005886">
    <property type="term" value="C:plasma membrane"/>
    <property type="evidence" value="ECO:0007669"/>
    <property type="project" value="UniProtKB-SubCell"/>
</dbReference>
<feature type="transmembrane region" description="Helical" evidence="8">
    <location>
        <begin position="12"/>
        <end position="31"/>
    </location>
</feature>
<feature type="transmembrane region" description="Helical" evidence="8">
    <location>
        <begin position="76"/>
        <end position="95"/>
    </location>
</feature>
<feature type="transmembrane region" description="Helical" evidence="8">
    <location>
        <begin position="107"/>
        <end position="129"/>
    </location>
</feature>
<dbReference type="KEGG" id="siq:DQ08_02260"/>
<feature type="transmembrane region" description="Helical" evidence="8">
    <location>
        <begin position="141"/>
        <end position="160"/>
    </location>
</feature>
<dbReference type="GO" id="GO:0065002">
    <property type="term" value="P:intracellular protein transmembrane transport"/>
    <property type="evidence" value="ECO:0007669"/>
    <property type="project" value="UniProtKB-UniRule"/>
</dbReference>
<dbReference type="HAMAP" id="MF_01466">
    <property type="entry name" value="SecY2"/>
    <property type="match status" value="1"/>
</dbReference>
<dbReference type="PIRSF" id="PIRSF004557">
    <property type="entry name" value="SecY"/>
    <property type="match status" value="1"/>
</dbReference>
<dbReference type="Gene3D" id="1.10.3370.10">
    <property type="entry name" value="SecY subunit domain"/>
    <property type="match status" value="1"/>
</dbReference>
<evidence type="ECO:0000256" key="5">
    <source>
        <dbReference type="ARBA" id="ARBA00022989"/>
    </source>
</evidence>
<dbReference type="SUPFAM" id="SSF103491">
    <property type="entry name" value="Preprotein translocase SecY subunit"/>
    <property type="match status" value="1"/>
</dbReference>
<dbReference type="KEGG" id="siz:SI82_02495"/>
<organism evidence="11 13">
    <name type="scientific">Streptococcus iniae</name>
    <name type="common">Streptococcus shiloi</name>
    <dbReference type="NCBI Taxonomy" id="1346"/>
    <lineage>
        <taxon>Bacteria</taxon>
        <taxon>Bacillati</taxon>
        <taxon>Bacillota</taxon>
        <taxon>Bacilli</taxon>
        <taxon>Lactobacillales</taxon>
        <taxon>Streptococcaceae</taxon>
        <taxon>Streptococcus</taxon>
    </lineage>
</organism>
<reference evidence="10 12" key="1">
    <citation type="journal article" date="2014" name="Genome Announc.">
        <title>Complete Genome Sequence of a Virulent Strain, Streptococcus iniae ISET0901, Isolated from Diseased Tilapia.</title>
        <authorList>
            <person name="Pridgeon J.W."/>
            <person name="Zhang D."/>
            <person name="Zhang L."/>
        </authorList>
    </citation>
    <scope>NUCLEOTIDE SEQUENCE [LARGE SCALE GENOMIC DNA]</scope>
    <source>
        <strain evidence="10 12">ISET0901</strain>
    </source>
</reference>
<comment type="similarity">
    <text evidence="8">Belongs to the SecY/SEC61-alpha family. SecY2 subfamily.</text>
</comment>
<dbReference type="NCBIfam" id="TIGR02920">
    <property type="entry name" value="acc_sec_Y2"/>
    <property type="match status" value="1"/>
</dbReference>
<feature type="transmembrane region" description="Helical" evidence="8">
    <location>
        <begin position="383"/>
        <end position="405"/>
    </location>
</feature>
<evidence type="ECO:0000313" key="13">
    <source>
        <dbReference type="Proteomes" id="UP000269148"/>
    </source>
</evidence>
<dbReference type="PRINTS" id="PR00303">
    <property type="entry name" value="SECYTRNLCASE"/>
</dbReference>
<dbReference type="AlphaFoldDB" id="A0A1J0MXM6"/>
<dbReference type="Proteomes" id="UP000269148">
    <property type="component" value="Unassembled WGS sequence"/>
</dbReference>
<evidence type="ECO:0000256" key="7">
    <source>
        <dbReference type="ARBA" id="ARBA00023136"/>
    </source>
</evidence>
<protein>
    <recommendedName>
        <fullName evidence="8 9">Accessory Sec system protein translocase subunit SecY2</fullName>
    </recommendedName>
</protein>
<evidence type="ECO:0000256" key="6">
    <source>
        <dbReference type="ARBA" id="ARBA00023010"/>
    </source>
</evidence>
<sequence>MFIKYRNRQKEAVIRPKLMWTLLIIFIYMLGRMMPVTTVEMNQALLHSLESKQLLNSLASVTGAQLSNVTLFSLGLSPWMTTMILWRFFTVFGMLKELTTVQLHRYRMLLTLVIAVIQAVGLTVGAKFVVLEFFGSYGPAVAQWGTVLLLVTGAVVLSWLGNINGQKGFGGMMIIVVVNMIISFQQNLINYFKQNTFTGQELAIRAILFIIVLVFLIHLTVILYRGEYRIPIKRIGINNAFNDTSYLPIRVTPAGAMPFMYGMTLMMLPPYIISILLHYLPNNGILIFLATTIGITKLPGAILYLTLLYILAIGFAYYNYDSYDIAKNMRNNGDFIEGIKPGQATKEFIHNKVKLLSQFGAIMVVLIGGGPVLIAVIQNSGGGNISIAMLISNAYIITTLILAVVEQVNTLQNWKKYRNLI</sequence>
<keyword evidence="5 8" id="KW-1133">Transmembrane helix</keyword>
<evidence type="ECO:0000256" key="9">
    <source>
        <dbReference type="NCBIfam" id="TIGR02920"/>
    </source>
</evidence>
<keyword evidence="3 8" id="KW-0812">Transmembrane</keyword>
<dbReference type="GeneID" id="35766057"/>
<evidence type="ECO:0000256" key="1">
    <source>
        <dbReference type="ARBA" id="ARBA00022448"/>
    </source>
</evidence>
<dbReference type="EMBL" id="QLQD01000027">
    <property type="protein sequence ID" value="RLU58236.1"/>
    <property type="molecule type" value="Genomic_DNA"/>
</dbReference>
<keyword evidence="12" id="KW-1185">Reference proteome</keyword>
<dbReference type="RefSeq" id="WP_003100880.1">
    <property type="nucleotide sequence ID" value="NZ_CP010783.1"/>
</dbReference>
<evidence type="ECO:0000256" key="2">
    <source>
        <dbReference type="ARBA" id="ARBA00022475"/>
    </source>
</evidence>
<name>A0A1J0MXM6_STRIN</name>
<dbReference type="Pfam" id="PF00344">
    <property type="entry name" value="SecY"/>
    <property type="match status" value="1"/>
</dbReference>
<feature type="transmembrane region" description="Helical" evidence="8">
    <location>
        <begin position="172"/>
        <end position="192"/>
    </location>
</feature>
<keyword evidence="2 8" id="KW-1003">Cell membrane</keyword>
<feature type="transmembrane region" description="Helical" evidence="8">
    <location>
        <begin position="204"/>
        <end position="224"/>
    </location>
</feature>
<dbReference type="InterPro" id="IPR014269">
    <property type="entry name" value="SecY2"/>
</dbReference>
<evidence type="ECO:0000313" key="10">
    <source>
        <dbReference type="EMBL" id="AHY15306.1"/>
    </source>
</evidence>
<accession>A0A1J0MXM6</accession>
<comment type="caution">
    <text evidence="8">Lacks conserved residue(s) required for the propagation of feature annotation.</text>
</comment>
<keyword evidence="6 8" id="KW-0811">Translocation</keyword>
<dbReference type="eggNOG" id="COG0201">
    <property type="taxonomic scope" value="Bacteria"/>
</dbReference>
<dbReference type="EMBL" id="CP007586">
    <property type="protein sequence ID" value="AHY15306.1"/>
    <property type="molecule type" value="Genomic_DNA"/>
</dbReference>
<comment type="subunit">
    <text evidence="8">Component of the accessory SecA2/SecY2 protein translocase complex required to export cell wall proteins. May form heterotrimers with SecE and SecG subunits.</text>
</comment>
<proteinExistence type="inferred from homology"/>